<dbReference type="EMBL" id="BGPR01000289">
    <property type="protein sequence ID" value="GBM10688.1"/>
    <property type="molecule type" value="Genomic_DNA"/>
</dbReference>
<accession>A0A4Y2D418</accession>
<sequence>MARKLEEAVNAHQELSRNCRASAPNPRHPQVLIYDVPDSTGDKSEVEAAFIDKLRVSNNLPPGTIRVVFRRPGRGSFHHLVLAMDPAIFAHLKGSNRLHWGFGSFRFREYCEPQQCFKCYRFGHVRNACSAPRPLCPRCLGDHPHIECTETTVTCRNCHAFNLRNRSAPRLSTAHTAVSTKCPLFIRERDELSKKVKYAQ</sequence>
<dbReference type="Proteomes" id="UP000499080">
    <property type="component" value="Unassembled WGS sequence"/>
</dbReference>
<evidence type="ECO:0000313" key="1">
    <source>
        <dbReference type="EMBL" id="GBM10688.1"/>
    </source>
</evidence>
<proteinExistence type="predicted"/>
<comment type="caution">
    <text evidence="1">The sequence shown here is derived from an EMBL/GenBank/DDBJ whole genome shotgun (WGS) entry which is preliminary data.</text>
</comment>
<gene>
    <name evidence="1" type="ORF">AVEN_7956_1</name>
</gene>
<evidence type="ECO:0000313" key="2">
    <source>
        <dbReference type="Proteomes" id="UP000499080"/>
    </source>
</evidence>
<protein>
    <recommendedName>
        <fullName evidence="3">CCHC-type domain-containing protein</fullName>
    </recommendedName>
</protein>
<organism evidence="1 2">
    <name type="scientific">Araneus ventricosus</name>
    <name type="common">Orbweaver spider</name>
    <name type="synonym">Epeira ventricosa</name>
    <dbReference type="NCBI Taxonomy" id="182803"/>
    <lineage>
        <taxon>Eukaryota</taxon>
        <taxon>Metazoa</taxon>
        <taxon>Ecdysozoa</taxon>
        <taxon>Arthropoda</taxon>
        <taxon>Chelicerata</taxon>
        <taxon>Arachnida</taxon>
        <taxon>Araneae</taxon>
        <taxon>Araneomorphae</taxon>
        <taxon>Entelegynae</taxon>
        <taxon>Araneoidea</taxon>
        <taxon>Araneidae</taxon>
        <taxon>Araneus</taxon>
    </lineage>
</organism>
<evidence type="ECO:0008006" key="3">
    <source>
        <dbReference type="Google" id="ProtNLM"/>
    </source>
</evidence>
<keyword evidence="2" id="KW-1185">Reference proteome</keyword>
<name>A0A4Y2D418_ARAVE</name>
<reference evidence="1 2" key="1">
    <citation type="journal article" date="2019" name="Sci. Rep.">
        <title>Orb-weaving spider Araneus ventricosus genome elucidates the spidroin gene catalogue.</title>
        <authorList>
            <person name="Kono N."/>
            <person name="Nakamura H."/>
            <person name="Ohtoshi R."/>
            <person name="Moran D.A.P."/>
            <person name="Shinohara A."/>
            <person name="Yoshida Y."/>
            <person name="Fujiwara M."/>
            <person name="Mori M."/>
            <person name="Tomita M."/>
            <person name="Arakawa K."/>
        </authorList>
    </citation>
    <scope>NUCLEOTIDE SEQUENCE [LARGE SCALE GENOMIC DNA]</scope>
</reference>
<dbReference type="AlphaFoldDB" id="A0A4Y2D418"/>
<dbReference type="OrthoDB" id="4230923at2759"/>